<feature type="transmembrane region" description="Helical" evidence="1">
    <location>
        <begin position="100"/>
        <end position="122"/>
    </location>
</feature>
<comment type="caution">
    <text evidence="2">The sequence shown here is derived from an EMBL/GenBank/DDBJ whole genome shotgun (WGS) entry which is preliminary data.</text>
</comment>
<keyword evidence="1" id="KW-1133">Transmembrane helix</keyword>
<dbReference type="Pfam" id="PF17319">
    <property type="entry name" value="DUF5362"/>
    <property type="match status" value="1"/>
</dbReference>
<name>A0A7W7YBB8_9BACT</name>
<organism evidence="2 3">
    <name type="scientific">Prosthecobacter vanneervenii</name>
    <dbReference type="NCBI Taxonomy" id="48466"/>
    <lineage>
        <taxon>Bacteria</taxon>
        <taxon>Pseudomonadati</taxon>
        <taxon>Verrucomicrobiota</taxon>
        <taxon>Verrucomicrobiia</taxon>
        <taxon>Verrucomicrobiales</taxon>
        <taxon>Verrucomicrobiaceae</taxon>
        <taxon>Prosthecobacter</taxon>
    </lineage>
</organism>
<keyword evidence="1" id="KW-0812">Transmembrane</keyword>
<reference evidence="2 3" key="1">
    <citation type="submission" date="2020-08" db="EMBL/GenBank/DDBJ databases">
        <title>Genomic Encyclopedia of Type Strains, Phase IV (KMG-IV): sequencing the most valuable type-strain genomes for metagenomic binning, comparative biology and taxonomic classification.</title>
        <authorList>
            <person name="Goeker M."/>
        </authorList>
    </citation>
    <scope>NUCLEOTIDE SEQUENCE [LARGE SCALE GENOMIC DNA]</scope>
    <source>
        <strain evidence="2 3">DSM 12252</strain>
    </source>
</reference>
<feature type="transmembrane region" description="Helical" evidence="1">
    <location>
        <begin position="186"/>
        <end position="206"/>
    </location>
</feature>
<dbReference type="InterPro" id="IPR035287">
    <property type="entry name" value="DUF5362"/>
</dbReference>
<proteinExistence type="predicted"/>
<evidence type="ECO:0000313" key="2">
    <source>
        <dbReference type="EMBL" id="MBB5032964.1"/>
    </source>
</evidence>
<dbReference type="RefSeq" id="WP_184339891.1">
    <property type="nucleotide sequence ID" value="NZ_JACHIG010000005.1"/>
</dbReference>
<evidence type="ECO:0000313" key="3">
    <source>
        <dbReference type="Proteomes" id="UP000590740"/>
    </source>
</evidence>
<dbReference type="AlphaFoldDB" id="A0A7W7YBB8"/>
<keyword evidence="1" id="KW-0472">Membrane</keyword>
<dbReference type="EMBL" id="JACHIG010000005">
    <property type="protein sequence ID" value="MBB5032964.1"/>
    <property type="molecule type" value="Genomic_DNA"/>
</dbReference>
<gene>
    <name evidence="2" type="ORF">HNQ65_002547</name>
</gene>
<evidence type="ECO:0008006" key="4">
    <source>
        <dbReference type="Google" id="ProtNLM"/>
    </source>
</evidence>
<dbReference type="Proteomes" id="UP000590740">
    <property type="component" value="Unassembled WGS sequence"/>
</dbReference>
<keyword evidence="3" id="KW-1185">Reference proteome</keyword>
<evidence type="ECO:0000256" key="1">
    <source>
        <dbReference type="SAM" id="Phobius"/>
    </source>
</evidence>
<accession>A0A7W7YBB8</accession>
<sequence>MMSYLVTREGQELGTFKTSKIEKGLKTGFFRVSDLAWHEASGWQGLFEIVGSDKAAASASGASLLKSAALDLPLSARHRAASCGVVAPAVLAALSATRPWVRFIAAMMGIGCGLVLAAWFALVAEGAHATGNRLALGALSALLSLYPALKLTQYAMHIERLVKSQSHADLAAALTEQRLFWKFHGILLVVFMVLLFLLIVAGSGFIGQGLF</sequence>
<protein>
    <recommendedName>
        <fullName evidence="4">GYF domain-containing protein</fullName>
    </recommendedName>
</protein>